<dbReference type="SUPFAM" id="SSF49899">
    <property type="entry name" value="Concanavalin A-like lectins/glucanases"/>
    <property type="match status" value="1"/>
</dbReference>
<dbReference type="AlphaFoldDB" id="A0A1P9X3F4"/>
<dbReference type="STRING" id="1178516.AWR27_24375"/>
<dbReference type="Pfam" id="PF13385">
    <property type="entry name" value="Laminin_G_3"/>
    <property type="match status" value="1"/>
</dbReference>
<dbReference type="SUPFAM" id="SSF49299">
    <property type="entry name" value="PKD domain"/>
    <property type="match status" value="1"/>
</dbReference>
<dbReference type="InterPro" id="IPR000601">
    <property type="entry name" value="PKD_dom"/>
</dbReference>
<dbReference type="SMART" id="SM00089">
    <property type="entry name" value="PKD"/>
    <property type="match status" value="1"/>
</dbReference>
<dbReference type="PROSITE" id="PS51257">
    <property type="entry name" value="PROKAR_LIPOPROTEIN"/>
    <property type="match status" value="1"/>
</dbReference>
<dbReference type="Gene3D" id="2.60.40.10">
    <property type="entry name" value="Immunoglobulins"/>
    <property type="match status" value="2"/>
</dbReference>
<dbReference type="PROSITE" id="PS50853">
    <property type="entry name" value="FN3"/>
    <property type="match status" value="1"/>
</dbReference>
<evidence type="ECO:0000313" key="7">
    <source>
        <dbReference type="Proteomes" id="UP000187941"/>
    </source>
</evidence>
<dbReference type="InterPro" id="IPR036116">
    <property type="entry name" value="FN3_sf"/>
</dbReference>
<accession>A0A1P9X3F4</accession>
<keyword evidence="7" id="KW-1185">Reference proteome</keyword>
<dbReference type="PANTHER" id="PTHR42535">
    <property type="entry name" value="OOKINETE PROTEIN, PUTATIVE-RELATED"/>
    <property type="match status" value="1"/>
</dbReference>
<dbReference type="SUPFAM" id="SSF49265">
    <property type="entry name" value="Fibronectin type III"/>
    <property type="match status" value="1"/>
</dbReference>
<dbReference type="GO" id="GO:0005975">
    <property type="term" value="P:carbohydrate metabolic process"/>
    <property type="evidence" value="ECO:0007669"/>
    <property type="project" value="UniProtKB-ARBA"/>
</dbReference>
<dbReference type="KEGG" id="smon:AWR27_24375"/>
<dbReference type="SMART" id="SM00560">
    <property type="entry name" value="LamGL"/>
    <property type="match status" value="1"/>
</dbReference>
<organism evidence="6 7">
    <name type="scientific">Spirosoma montaniterrae</name>
    <dbReference type="NCBI Taxonomy" id="1178516"/>
    <lineage>
        <taxon>Bacteria</taxon>
        <taxon>Pseudomonadati</taxon>
        <taxon>Bacteroidota</taxon>
        <taxon>Cytophagia</taxon>
        <taxon>Cytophagales</taxon>
        <taxon>Cytophagaceae</taxon>
        <taxon>Spirosoma</taxon>
    </lineage>
</organism>
<feature type="domain" description="Fibronectin type-III" evidence="5">
    <location>
        <begin position="123"/>
        <end position="227"/>
    </location>
</feature>
<sequence>MRSLATSLFLIAFACLCGYSLTGCENWELPGKKTQRECVKPGGLINAQIQQLQVDFSIGSNAGTIDQVIWNFGNGNPTTTTGLTTRYTYPAPGEYVVKVVLTNSCGLETELSRTVTVSNATTPAVTVQPVTELSPTSATVRMAVTSTGNANLTRYGICYSSSNQNPEYDKDATQNINGTVAINTPVSFSLTNLLPNTRYYVRSFAVNATGRAGYSSTVDFLTYINPSVAAVGVPNAAVTTATVNFIINSPGNPAATSYGICYSPTNSTPDVSNSPTVNIDNPAINVSVPVNLTGLQPNTRYYYRPFARVPNGGIVYGNINQFTTQLDAVAQDLIASIPFTDGSRLDVSGFDNHIILVGNPTFTTDHKGRANSAILLNGSNYFFMNDNITLRPDALSISIWVRPGASADRMQIFNKSRFSDGGAEMYSSQIRPNDNGPGIAINTDIKQNSNCAGGVGWQSLSLASNIPLNTWYHIVLTYTGRTARMYINGTEFSSNTNLPASSIDNCPGGELKFGAQNRIIPWYFNGAMDDIRIYRRALTESEVKTLSEQ</sequence>
<feature type="signal peptide" evidence="3">
    <location>
        <begin position="1"/>
        <end position="22"/>
    </location>
</feature>
<dbReference type="Proteomes" id="UP000187941">
    <property type="component" value="Chromosome"/>
</dbReference>
<protein>
    <recommendedName>
        <fullName evidence="8">PKD domain-containing protein</fullName>
    </recommendedName>
</protein>
<dbReference type="SMART" id="SM00060">
    <property type="entry name" value="FN3"/>
    <property type="match status" value="2"/>
</dbReference>
<dbReference type="InterPro" id="IPR003961">
    <property type="entry name" value="FN3_dom"/>
</dbReference>
<dbReference type="Pfam" id="PF00041">
    <property type="entry name" value="fn3"/>
    <property type="match status" value="1"/>
</dbReference>
<dbReference type="PANTHER" id="PTHR42535:SF2">
    <property type="entry name" value="CHROMOSOME UNDETERMINED SCAFFOLD_146, WHOLE GENOME SHOTGUN SEQUENCE"/>
    <property type="match status" value="1"/>
</dbReference>
<dbReference type="CDD" id="cd00063">
    <property type="entry name" value="FN3"/>
    <property type="match status" value="1"/>
</dbReference>
<dbReference type="InterPro" id="IPR035986">
    <property type="entry name" value="PKD_dom_sf"/>
</dbReference>
<name>A0A1P9X3F4_9BACT</name>
<dbReference type="PROSITE" id="PS50093">
    <property type="entry name" value="PKD"/>
    <property type="match status" value="1"/>
</dbReference>
<gene>
    <name evidence="6" type="ORF">AWR27_24375</name>
</gene>
<evidence type="ECO:0000256" key="3">
    <source>
        <dbReference type="SAM" id="SignalP"/>
    </source>
</evidence>
<reference evidence="6 7" key="1">
    <citation type="submission" date="2016-01" db="EMBL/GenBank/DDBJ databases">
        <authorList>
            <person name="Oliw E.H."/>
        </authorList>
    </citation>
    <scope>NUCLEOTIDE SEQUENCE [LARGE SCALE GENOMIC DNA]</scope>
    <source>
        <strain evidence="6 7">DY10</strain>
    </source>
</reference>
<dbReference type="OrthoDB" id="1490335at2"/>
<feature type="domain" description="PKD" evidence="4">
    <location>
        <begin position="70"/>
        <end position="124"/>
    </location>
</feature>
<evidence type="ECO:0000259" key="5">
    <source>
        <dbReference type="PROSITE" id="PS50853"/>
    </source>
</evidence>
<dbReference type="InterPro" id="IPR013320">
    <property type="entry name" value="ConA-like_dom_sf"/>
</dbReference>
<dbReference type="RefSeq" id="WP_077133629.1">
    <property type="nucleotide sequence ID" value="NZ_CP014263.1"/>
</dbReference>
<dbReference type="GO" id="GO:0004553">
    <property type="term" value="F:hydrolase activity, hydrolyzing O-glycosyl compounds"/>
    <property type="evidence" value="ECO:0007669"/>
    <property type="project" value="UniProtKB-ARBA"/>
</dbReference>
<evidence type="ECO:0000256" key="1">
    <source>
        <dbReference type="ARBA" id="ARBA00022729"/>
    </source>
</evidence>
<proteinExistence type="predicted"/>
<dbReference type="Gene3D" id="2.60.120.200">
    <property type="match status" value="1"/>
</dbReference>
<dbReference type="CDD" id="cd00146">
    <property type="entry name" value="PKD"/>
    <property type="match status" value="1"/>
</dbReference>
<evidence type="ECO:0000313" key="6">
    <source>
        <dbReference type="EMBL" id="AQG82153.1"/>
    </source>
</evidence>
<evidence type="ECO:0000256" key="2">
    <source>
        <dbReference type="ARBA" id="ARBA00023157"/>
    </source>
</evidence>
<evidence type="ECO:0008006" key="8">
    <source>
        <dbReference type="Google" id="ProtNLM"/>
    </source>
</evidence>
<dbReference type="InterPro" id="IPR006558">
    <property type="entry name" value="LamG-like"/>
</dbReference>
<evidence type="ECO:0000259" key="4">
    <source>
        <dbReference type="PROSITE" id="PS50093"/>
    </source>
</evidence>
<dbReference type="InterPro" id="IPR013783">
    <property type="entry name" value="Ig-like_fold"/>
</dbReference>
<dbReference type="InterPro" id="IPR022409">
    <property type="entry name" value="PKD/Chitinase_dom"/>
</dbReference>
<dbReference type="Pfam" id="PF00801">
    <property type="entry name" value="PKD"/>
    <property type="match status" value="1"/>
</dbReference>
<feature type="chain" id="PRO_5012071806" description="PKD domain-containing protein" evidence="3">
    <location>
        <begin position="23"/>
        <end position="549"/>
    </location>
</feature>
<keyword evidence="2" id="KW-1015">Disulfide bond</keyword>
<keyword evidence="1 3" id="KW-0732">Signal</keyword>
<dbReference type="EMBL" id="CP014263">
    <property type="protein sequence ID" value="AQG82153.1"/>
    <property type="molecule type" value="Genomic_DNA"/>
</dbReference>